<keyword evidence="4" id="KW-0443">Lipid metabolism</keyword>
<dbReference type="InterPro" id="IPR029045">
    <property type="entry name" value="ClpP/crotonase-like_dom_sf"/>
</dbReference>
<sequence>MWLEMQQVLDQLSSDPSVRIVTGAGSRAFTAGLDGSDTARKAFNIRHYIHQFQDCLTAIERCEKLVITAMHGYAYGFAIDLSSAAGIRIYTRDVRFSVKEVDIGMAAVIGVLSRLPKIVGSFDWVKEVALSARIFGAEEALRKSPDAVQGTKELLNWSRDHPIPEGLRYTTVWNSAALQTSGVLTALMSGMEKRTPTFDKL</sequence>
<evidence type="ECO:0000256" key="5">
    <source>
        <dbReference type="ARBA" id="ARBA00023235"/>
    </source>
</evidence>
<gene>
    <name evidence="6" type="ORF">BDV29DRAFT_195562</name>
</gene>
<comment type="similarity">
    <text evidence="2">Belongs to the enoyl-CoA hydratase/isomerase family.</text>
</comment>
<dbReference type="Proteomes" id="UP000326565">
    <property type="component" value="Unassembled WGS sequence"/>
</dbReference>
<name>A0A5N5WJ66_9EURO</name>
<dbReference type="UniPathway" id="UPA00659"/>
<dbReference type="EMBL" id="ML732385">
    <property type="protein sequence ID" value="KAB8068566.1"/>
    <property type="molecule type" value="Genomic_DNA"/>
</dbReference>
<evidence type="ECO:0000256" key="2">
    <source>
        <dbReference type="ARBA" id="ARBA00005254"/>
    </source>
</evidence>
<dbReference type="InterPro" id="IPR045002">
    <property type="entry name" value="Ech1-like"/>
</dbReference>
<dbReference type="InterPro" id="IPR001753">
    <property type="entry name" value="Enoyl-CoA_hydra/iso"/>
</dbReference>
<protein>
    <submittedName>
        <fullName evidence="6">ClpP/crotonase-like domain-containing protein</fullName>
    </submittedName>
</protein>
<dbReference type="FunFam" id="1.10.12.10:FF:000004">
    <property type="entry name" value="Delta3,5-delta2,4-dienoyl-CoA isomerase"/>
    <property type="match status" value="1"/>
</dbReference>
<accession>A0A5N5WJ66</accession>
<keyword evidence="3" id="KW-0276">Fatty acid metabolism</keyword>
<evidence type="ECO:0000256" key="3">
    <source>
        <dbReference type="ARBA" id="ARBA00022832"/>
    </source>
</evidence>
<keyword evidence="7" id="KW-1185">Reference proteome</keyword>
<evidence type="ECO:0000256" key="1">
    <source>
        <dbReference type="ARBA" id="ARBA00005005"/>
    </source>
</evidence>
<dbReference type="Gene3D" id="1.10.12.10">
    <property type="entry name" value="Lyase 2-enoyl-coa Hydratase, Chain A, domain 2"/>
    <property type="match status" value="1"/>
</dbReference>
<evidence type="ECO:0000313" key="7">
    <source>
        <dbReference type="Proteomes" id="UP000326565"/>
    </source>
</evidence>
<dbReference type="GO" id="GO:0006635">
    <property type="term" value="P:fatty acid beta-oxidation"/>
    <property type="evidence" value="ECO:0007669"/>
    <property type="project" value="UniProtKB-UniPathway"/>
</dbReference>
<dbReference type="GO" id="GO:0005739">
    <property type="term" value="C:mitochondrion"/>
    <property type="evidence" value="ECO:0007669"/>
    <property type="project" value="TreeGrafter"/>
</dbReference>
<evidence type="ECO:0000313" key="6">
    <source>
        <dbReference type="EMBL" id="KAB8068566.1"/>
    </source>
</evidence>
<dbReference type="CDD" id="cd06558">
    <property type="entry name" value="crotonase-like"/>
    <property type="match status" value="1"/>
</dbReference>
<organism evidence="6 7">
    <name type="scientific">Aspergillus leporis</name>
    <dbReference type="NCBI Taxonomy" id="41062"/>
    <lineage>
        <taxon>Eukaryota</taxon>
        <taxon>Fungi</taxon>
        <taxon>Dikarya</taxon>
        <taxon>Ascomycota</taxon>
        <taxon>Pezizomycotina</taxon>
        <taxon>Eurotiomycetes</taxon>
        <taxon>Eurotiomycetidae</taxon>
        <taxon>Eurotiales</taxon>
        <taxon>Aspergillaceae</taxon>
        <taxon>Aspergillus</taxon>
        <taxon>Aspergillus subgen. Circumdati</taxon>
    </lineage>
</organism>
<evidence type="ECO:0000256" key="4">
    <source>
        <dbReference type="ARBA" id="ARBA00023098"/>
    </source>
</evidence>
<proteinExistence type="inferred from homology"/>
<dbReference type="OrthoDB" id="14970at2759"/>
<comment type="pathway">
    <text evidence="1">Lipid metabolism; fatty acid beta-oxidation.</text>
</comment>
<dbReference type="GO" id="GO:0051750">
    <property type="term" value="F:delta(3,5)-delta(2,4)-dienoyl-CoA isomerase activity"/>
    <property type="evidence" value="ECO:0007669"/>
    <property type="project" value="TreeGrafter"/>
</dbReference>
<dbReference type="Gene3D" id="3.90.226.10">
    <property type="entry name" value="2-enoyl-CoA Hydratase, Chain A, domain 1"/>
    <property type="match status" value="1"/>
</dbReference>
<dbReference type="AlphaFoldDB" id="A0A5N5WJ66"/>
<reference evidence="6 7" key="1">
    <citation type="submission" date="2019-04" db="EMBL/GenBank/DDBJ databases">
        <title>Friends and foes A comparative genomics study of 23 Aspergillus species from section Flavi.</title>
        <authorList>
            <consortium name="DOE Joint Genome Institute"/>
            <person name="Kjaerbolling I."/>
            <person name="Vesth T."/>
            <person name="Frisvad J.C."/>
            <person name="Nybo J.L."/>
            <person name="Theobald S."/>
            <person name="Kildgaard S."/>
            <person name="Isbrandt T."/>
            <person name="Kuo A."/>
            <person name="Sato A."/>
            <person name="Lyhne E.K."/>
            <person name="Kogle M.E."/>
            <person name="Wiebenga A."/>
            <person name="Kun R.S."/>
            <person name="Lubbers R.J."/>
            <person name="Makela M.R."/>
            <person name="Barry K."/>
            <person name="Chovatia M."/>
            <person name="Clum A."/>
            <person name="Daum C."/>
            <person name="Haridas S."/>
            <person name="He G."/>
            <person name="LaButti K."/>
            <person name="Lipzen A."/>
            <person name="Mondo S."/>
            <person name="Riley R."/>
            <person name="Salamov A."/>
            <person name="Simmons B.A."/>
            <person name="Magnuson J.K."/>
            <person name="Henrissat B."/>
            <person name="Mortensen U.H."/>
            <person name="Larsen T.O."/>
            <person name="Devries R.P."/>
            <person name="Grigoriev I.V."/>
            <person name="Machida M."/>
            <person name="Baker S.E."/>
            <person name="Andersen M.R."/>
        </authorList>
    </citation>
    <scope>NUCLEOTIDE SEQUENCE [LARGE SCALE GENOMIC DNA]</scope>
    <source>
        <strain evidence="6 7">CBS 151.66</strain>
    </source>
</reference>
<dbReference type="PANTHER" id="PTHR43149">
    <property type="entry name" value="ENOYL-COA HYDRATASE"/>
    <property type="match status" value="1"/>
</dbReference>
<dbReference type="SUPFAM" id="SSF52096">
    <property type="entry name" value="ClpP/crotonase"/>
    <property type="match status" value="1"/>
</dbReference>
<dbReference type="Pfam" id="PF00378">
    <property type="entry name" value="ECH_1"/>
    <property type="match status" value="1"/>
</dbReference>
<dbReference type="InterPro" id="IPR014748">
    <property type="entry name" value="Enoyl-CoA_hydra_C"/>
</dbReference>
<dbReference type="PANTHER" id="PTHR43149:SF1">
    <property type="entry name" value="DELTA(3,5)-DELTA(2,4)-DIENOYL-COA ISOMERASE, MITOCHONDRIAL"/>
    <property type="match status" value="1"/>
</dbReference>
<keyword evidence="5" id="KW-0413">Isomerase</keyword>